<dbReference type="Proteomes" id="UP001165367">
    <property type="component" value="Unassembled WGS sequence"/>
</dbReference>
<proteinExistence type="predicted"/>
<evidence type="ECO:0000313" key="2">
    <source>
        <dbReference type="Proteomes" id="UP001165367"/>
    </source>
</evidence>
<accession>A0ABS9KM28</accession>
<dbReference type="EMBL" id="JAKLTR010000002">
    <property type="protein sequence ID" value="MCG2613368.1"/>
    <property type="molecule type" value="Genomic_DNA"/>
</dbReference>
<dbReference type="RefSeq" id="WP_237868597.1">
    <property type="nucleotide sequence ID" value="NZ_JAKLTR010000002.1"/>
</dbReference>
<name>A0ABS9KM28_9BACT</name>
<sequence>MKNWRRFFQWIFIRHLAAFEEELYPQAVHQPGPYREVLRCSLNRHFRVALPSQPYLLAFDPGYELILEDLCSEGWIVDLKADASGDLTYEIAPGQDAIVARA</sequence>
<comment type="caution">
    <text evidence="1">The sequence shown here is derived from an EMBL/GenBank/DDBJ whole genome shotgun (WGS) entry which is preliminary data.</text>
</comment>
<organism evidence="1 2">
    <name type="scientific">Terrimonas ginsenosidimutans</name>
    <dbReference type="NCBI Taxonomy" id="2908004"/>
    <lineage>
        <taxon>Bacteria</taxon>
        <taxon>Pseudomonadati</taxon>
        <taxon>Bacteroidota</taxon>
        <taxon>Chitinophagia</taxon>
        <taxon>Chitinophagales</taxon>
        <taxon>Chitinophagaceae</taxon>
        <taxon>Terrimonas</taxon>
    </lineage>
</organism>
<evidence type="ECO:0000313" key="1">
    <source>
        <dbReference type="EMBL" id="MCG2613368.1"/>
    </source>
</evidence>
<keyword evidence="2" id="KW-1185">Reference proteome</keyword>
<protein>
    <recommendedName>
        <fullName evidence="3">DUF2249 domain-containing protein</fullName>
    </recommendedName>
</protein>
<evidence type="ECO:0008006" key="3">
    <source>
        <dbReference type="Google" id="ProtNLM"/>
    </source>
</evidence>
<reference evidence="1" key="1">
    <citation type="submission" date="2022-01" db="EMBL/GenBank/DDBJ databases">
        <authorList>
            <person name="Jo J.-H."/>
            <person name="Im W.-T."/>
        </authorList>
    </citation>
    <scope>NUCLEOTIDE SEQUENCE</scope>
    <source>
        <strain evidence="1">NA20</strain>
    </source>
</reference>
<gene>
    <name evidence="1" type="ORF">LZZ85_03715</name>
</gene>